<dbReference type="PRINTS" id="PR00081">
    <property type="entry name" value="GDHRDH"/>
</dbReference>
<dbReference type="OMA" id="PIYELPW"/>
<dbReference type="Proteomes" id="UP000054359">
    <property type="component" value="Unassembled WGS sequence"/>
</dbReference>
<dbReference type="CDD" id="cd05325">
    <property type="entry name" value="carb_red_sniffer_like_SDR_c"/>
    <property type="match status" value="1"/>
</dbReference>
<dbReference type="AlphaFoldDB" id="A0A087U4D5"/>
<evidence type="ECO:0000313" key="3">
    <source>
        <dbReference type="EMBL" id="KFM72224.1"/>
    </source>
</evidence>
<dbReference type="InterPro" id="IPR036291">
    <property type="entry name" value="NAD(P)-bd_dom_sf"/>
</dbReference>
<dbReference type="InterPro" id="IPR002347">
    <property type="entry name" value="SDR_fam"/>
</dbReference>
<keyword evidence="4" id="KW-1185">Reference proteome</keyword>
<evidence type="ECO:0000256" key="2">
    <source>
        <dbReference type="ARBA" id="ARBA00023002"/>
    </source>
</evidence>
<dbReference type="Gene3D" id="3.40.50.720">
    <property type="entry name" value="NAD(P)-binding Rossmann-like Domain"/>
    <property type="match status" value="1"/>
</dbReference>
<keyword evidence="1" id="KW-0521">NADP</keyword>
<dbReference type="InterPro" id="IPR051468">
    <property type="entry name" value="Fungal_SecMetab_SDRs"/>
</dbReference>
<evidence type="ECO:0000313" key="4">
    <source>
        <dbReference type="Proteomes" id="UP000054359"/>
    </source>
</evidence>
<dbReference type="GO" id="GO:0016491">
    <property type="term" value="F:oxidoreductase activity"/>
    <property type="evidence" value="ECO:0007669"/>
    <property type="project" value="UniProtKB-KW"/>
</dbReference>
<reference evidence="3 4" key="1">
    <citation type="submission" date="2013-11" db="EMBL/GenBank/DDBJ databases">
        <title>Genome sequencing of Stegodyphus mimosarum.</title>
        <authorList>
            <person name="Bechsgaard J."/>
        </authorList>
    </citation>
    <scope>NUCLEOTIDE SEQUENCE [LARGE SCALE GENOMIC DNA]</scope>
</reference>
<evidence type="ECO:0000256" key="1">
    <source>
        <dbReference type="ARBA" id="ARBA00022857"/>
    </source>
</evidence>
<dbReference type="Pfam" id="PF00106">
    <property type="entry name" value="adh_short"/>
    <property type="match status" value="1"/>
</dbReference>
<gene>
    <name evidence="3" type="ORF">X975_12166</name>
</gene>
<keyword evidence="2" id="KW-0560">Oxidoreductase</keyword>
<feature type="non-terminal residue" evidence="3">
    <location>
        <position position="253"/>
    </location>
</feature>
<dbReference type="EMBL" id="KK118093">
    <property type="protein sequence ID" value="KFM72224.1"/>
    <property type="molecule type" value="Genomic_DNA"/>
</dbReference>
<accession>A0A087U4D5</accession>
<sequence length="253" mass="27769">MEVKSVFVTGANRGIGLEFVRQLVALPIPPRYVFATYRNPDTIQALKDIKSSSKNSEVVLIQMDVTKLEIGAARKIVEEHVGEDGLTLLINNAGVAEMQPFPNVTTDNLLKHFNVNTVGPIMIFQDLYPTLLKAAEHSNSGMSVNRAMVLNITSMAGSITRAGKEFVQDLVVPGYKISKAGLNMAMRCFAANVKDKGILIVMMCPGWVKTDMGSERGEITVEESISAMLQTLPKLNDTHQGLYMDRFGNGYPF</sequence>
<dbReference type="PANTHER" id="PTHR43544:SF7">
    <property type="entry name" value="NADB-LER2"/>
    <property type="match status" value="1"/>
</dbReference>
<dbReference type="GO" id="GO:0005737">
    <property type="term" value="C:cytoplasm"/>
    <property type="evidence" value="ECO:0007669"/>
    <property type="project" value="TreeGrafter"/>
</dbReference>
<protein>
    <submittedName>
        <fullName evidence="3">Putative oxidoreductase</fullName>
    </submittedName>
</protein>
<organism evidence="3 4">
    <name type="scientific">Stegodyphus mimosarum</name>
    <name type="common">African social velvet spider</name>
    <dbReference type="NCBI Taxonomy" id="407821"/>
    <lineage>
        <taxon>Eukaryota</taxon>
        <taxon>Metazoa</taxon>
        <taxon>Ecdysozoa</taxon>
        <taxon>Arthropoda</taxon>
        <taxon>Chelicerata</taxon>
        <taxon>Arachnida</taxon>
        <taxon>Araneae</taxon>
        <taxon>Araneomorphae</taxon>
        <taxon>Entelegynae</taxon>
        <taxon>Eresoidea</taxon>
        <taxon>Eresidae</taxon>
        <taxon>Stegodyphus</taxon>
    </lineage>
</organism>
<dbReference type="PANTHER" id="PTHR43544">
    <property type="entry name" value="SHORT-CHAIN DEHYDROGENASE/REDUCTASE"/>
    <property type="match status" value="1"/>
</dbReference>
<name>A0A087U4D5_STEMI</name>
<proteinExistence type="predicted"/>
<dbReference type="SUPFAM" id="SSF51735">
    <property type="entry name" value="NAD(P)-binding Rossmann-fold domains"/>
    <property type="match status" value="1"/>
</dbReference>
<dbReference type="OrthoDB" id="5296at2759"/>